<feature type="compositionally biased region" description="Basic and acidic residues" evidence="1">
    <location>
        <begin position="329"/>
        <end position="342"/>
    </location>
</feature>
<gene>
    <name evidence="2" type="ORF">WMY93_020338</name>
</gene>
<name>A0AAW0NS32_9GOBI</name>
<evidence type="ECO:0000313" key="3">
    <source>
        <dbReference type="Proteomes" id="UP001460270"/>
    </source>
</evidence>
<feature type="region of interest" description="Disordered" evidence="1">
    <location>
        <begin position="276"/>
        <end position="342"/>
    </location>
</feature>
<feature type="compositionally biased region" description="Polar residues" evidence="1">
    <location>
        <begin position="1"/>
        <end position="12"/>
    </location>
</feature>
<feature type="compositionally biased region" description="Basic and acidic residues" evidence="1">
    <location>
        <begin position="292"/>
        <end position="302"/>
    </location>
</feature>
<organism evidence="2 3">
    <name type="scientific">Mugilogobius chulae</name>
    <name type="common">yellowstripe goby</name>
    <dbReference type="NCBI Taxonomy" id="88201"/>
    <lineage>
        <taxon>Eukaryota</taxon>
        <taxon>Metazoa</taxon>
        <taxon>Chordata</taxon>
        <taxon>Craniata</taxon>
        <taxon>Vertebrata</taxon>
        <taxon>Euteleostomi</taxon>
        <taxon>Actinopterygii</taxon>
        <taxon>Neopterygii</taxon>
        <taxon>Teleostei</taxon>
        <taxon>Neoteleostei</taxon>
        <taxon>Acanthomorphata</taxon>
        <taxon>Gobiaria</taxon>
        <taxon>Gobiiformes</taxon>
        <taxon>Gobioidei</taxon>
        <taxon>Gobiidae</taxon>
        <taxon>Gobionellinae</taxon>
        <taxon>Mugilogobius</taxon>
    </lineage>
</organism>
<dbReference type="AlphaFoldDB" id="A0AAW0NS32"/>
<dbReference type="Proteomes" id="UP001460270">
    <property type="component" value="Unassembled WGS sequence"/>
</dbReference>
<proteinExistence type="predicted"/>
<comment type="caution">
    <text evidence="2">The sequence shown here is derived from an EMBL/GenBank/DDBJ whole genome shotgun (WGS) entry which is preliminary data.</text>
</comment>
<keyword evidence="3" id="KW-1185">Reference proteome</keyword>
<dbReference type="EMBL" id="JBBPFD010000014">
    <property type="protein sequence ID" value="KAK7899485.1"/>
    <property type="molecule type" value="Genomic_DNA"/>
</dbReference>
<reference evidence="3" key="1">
    <citation type="submission" date="2024-04" db="EMBL/GenBank/DDBJ databases">
        <title>Salinicola lusitanus LLJ914,a marine bacterium isolated from the Okinawa Trough.</title>
        <authorList>
            <person name="Li J."/>
        </authorList>
    </citation>
    <scope>NUCLEOTIDE SEQUENCE [LARGE SCALE GENOMIC DNA]</scope>
</reference>
<sequence length="342" mass="37689">MTKTLPNPTQEGNRSRKRRLQNPKIEKAEILDLAVEYLHKWTSGANDATKKLQIQEVSPPRLEPASVFTMESAGFKQCMVDLASYVHKISPAQRTSLIEGLKRHVDMQPPPHPNPELEQRLGAVVPMSLDSSYSSSSERKDDSLKFPFLHSHSFSHSPHCSTPLHDYISPPHSPWFSPLSTYSPPLVTYACHFTFPPTPPSSNSSLATLAAPVNFTQSQNLHVPLQPPPRGSSLGPVPSGDPVCDTCRGHTSHSGVNFLRSFGLVPFVPFSHRHTGASEQINTDPEPAQDQPHPDSHLREKCGLTVTTTCPPETLRRRGKCTATTTPEHPGDSHRHGNKNSD</sequence>
<evidence type="ECO:0000313" key="2">
    <source>
        <dbReference type="EMBL" id="KAK7899485.1"/>
    </source>
</evidence>
<feature type="region of interest" description="Disordered" evidence="1">
    <location>
        <begin position="1"/>
        <end position="24"/>
    </location>
</feature>
<evidence type="ECO:0000256" key="1">
    <source>
        <dbReference type="SAM" id="MobiDB-lite"/>
    </source>
</evidence>
<evidence type="ECO:0008006" key="4">
    <source>
        <dbReference type="Google" id="ProtNLM"/>
    </source>
</evidence>
<accession>A0AAW0NS32</accession>
<protein>
    <recommendedName>
        <fullName evidence="4">BHLH domain-containing protein</fullName>
    </recommendedName>
</protein>